<organism evidence="2 3">
    <name type="scientific">Terrihalobacillus insolitus</name>
    <dbReference type="NCBI Taxonomy" id="2950438"/>
    <lineage>
        <taxon>Bacteria</taxon>
        <taxon>Bacillati</taxon>
        <taxon>Bacillota</taxon>
        <taxon>Bacilli</taxon>
        <taxon>Bacillales</taxon>
        <taxon>Bacillaceae</taxon>
        <taxon>Terrihalobacillus</taxon>
    </lineage>
</organism>
<name>A0A9X3WSJ0_9BACI</name>
<feature type="transmembrane region" description="Helical" evidence="1">
    <location>
        <begin position="33"/>
        <end position="53"/>
    </location>
</feature>
<dbReference type="EMBL" id="JAMQKB010000003">
    <property type="protein sequence ID" value="MDC3423873.1"/>
    <property type="molecule type" value="Genomic_DNA"/>
</dbReference>
<dbReference type="Proteomes" id="UP001145050">
    <property type="component" value="Unassembled WGS sequence"/>
</dbReference>
<keyword evidence="1" id="KW-0812">Transmembrane</keyword>
<evidence type="ECO:0000256" key="1">
    <source>
        <dbReference type="SAM" id="Phobius"/>
    </source>
</evidence>
<keyword evidence="1" id="KW-1133">Transmembrane helix</keyword>
<protein>
    <submittedName>
        <fullName evidence="2">Uncharacterized protein</fullName>
    </submittedName>
</protein>
<proteinExistence type="predicted"/>
<evidence type="ECO:0000313" key="2">
    <source>
        <dbReference type="EMBL" id="MDC3423873.1"/>
    </source>
</evidence>
<evidence type="ECO:0000313" key="3">
    <source>
        <dbReference type="Proteomes" id="UP001145050"/>
    </source>
</evidence>
<keyword evidence="3" id="KW-1185">Reference proteome</keyword>
<reference evidence="2" key="1">
    <citation type="submission" date="2022-06" db="EMBL/GenBank/DDBJ databases">
        <title>Aquibacillus sp. a new bacterium isolated from soil saline samples.</title>
        <authorList>
            <person name="Galisteo C."/>
            <person name="De La Haba R."/>
            <person name="Sanchez-Porro C."/>
            <person name="Ventosa A."/>
        </authorList>
    </citation>
    <scope>NUCLEOTIDE SEQUENCE</scope>
    <source>
        <strain evidence="2">3ASR75-11</strain>
    </source>
</reference>
<feature type="transmembrane region" description="Helical" evidence="1">
    <location>
        <begin position="7"/>
        <end position="27"/>
    </location>
</feature>
<dbReference type="RefSeq" id="WP_272435652.1">
    <property type="nucleotide sequence ID" value="NZ_JAMQKB010000003.1"/>
</dbReference>
<accession>A0A9X3WSJ0</accession>
<sequence>MKINSYLIQLAITTIAIFGGTFTIRYFRTGELLLDQIIGASVGVILLIASVIWRKMNSPKSSEME</sequence>
<comment type="caution">
    <text evidence="2">The sequence shown here is derived from an EMBL/GenBank/DDBJ whole genome shotgun (WGS) entry which is preliminary data.</text>
</comment>
<gene>
    <name evidence="2" type="ORF">NC797_05030</name>
</gene>
<dbReference type="AlphaFoldDB" id="A0A9X3WSJ0"/>
<keyword evidence="1" id="KW-0472">Membrane</keyword>